<dbReference type="Proteomes" id="UP000789920">
    <property type="component" value="Unassembled WGS sequence"/>
</dbReference>
<organism evidence="1 2">
    <name type="scientific">Racocetra persica</name>
    <dbReference type="NCBI Taxonomy" id="160502"/>
    <lineage>
        <taxon>Eukaryota</taxon>
        <taxon>Fungi</taxon>
        <taxon>Fungi incertae sedis</taxon>
        <taxon>Mucoromycota</taxon>
        <taxon>Glomeromycotina</taxon>
        <taxon>Glomeromycetes</taxon>
        <taxon>Diversisporales</taxon>
        <taxon>Gigasporaceae</taxon>
        <taxon>Racocetra</taxon>
    </lineage>
</organism>
<feature type="non-terminal residue" evidence="1">
    <location>
        <position position="98"/>
    </location>
</feature>
<keyword evidence="2" id="KW-1185">Reference proteome</keyword>
<protein>
    <submittedName>
        <fullName evidence="1">7138_t:CDS:1</fullName>
    </submittedName>
</protein>
<comment type="caution">
    <text evidence="1">The sequence shown here is derived from an EMBL/GenBank/DDBJ whole genome shotgun (WGS) entry which is preliminary data.</text>
</comment>
<dbReference type="EMBL" id="CAJVQC010061894">
    <property type="protein sequence ID" value="CAG8802204.1"/>
    <property type="molecule type" value="Genomic_DNA"/>
</dbReference>
<accession>A0ACA9RPN7</accession>
<proteinExistence type="predicted"/>
<gene>
    <name evidence="1" type="ORF">RPERSI_LOCUS21264</name>
</gene>
<reference evidence="1" key="1">
    <citation type="submission" date="2021-06" db="EMBL/GenBank/DDBJ databases">
        <authorList>
            <person name="Kallberg Y."/>
            <person name="Tangrot J."/>
            <person name="Rosling A."/>
        </authorList>
    </citation>
    <scope>NUCLEOTIDE SEQUENCE</scope>
    <source>
        <strain evidence="1">MA461A</strain>
    </source>
</reference>
<evidence type="ECO:0000313" key="2">
    <source>
        <dbReference type="Proteomes" id="UP000789920"/>
    </source>
</evidence>
<evidence type="ECO:0000313" key="1">
    <source>
        <dbReference type="EMBL" id="CAG8802204.1"/>
    </source>
</evidence>
<feature type="non-terminal residue" evidence="1">
    <location>
        <position position="1"/>
    </location>
</feature>
<name>A0ACA9RPN7_9GLOM</name>
<sequence length="98" mass="11597">LLKNHTEIILNKAMFDLLQNDEFYSKYRQIASILKPIKELTNILEAHNANLAEYFIGLTRLATSINRLESGNQWKTPMINNFNHRSEEFINDFYICYI</sequence>